<dbReference type="GO" id="GO:0006508">
    <property type="term" value="P:proteolysis"/>
    <property type="evidence" value="ECO:0007669"/>
    <property type="project" value="UniProtKB-KW"/>
</dbReference>
<comment type="caution">
    <text evidence="7">The sequence shown here is derived from an EMBL/GenBank/DDBJ whole genome shotgun (WGS) entry which is preliminary data.</text>
</comment>
<dbReference type="InterPro" id="IPR001818">
    <property type="entry name" value="Pept_M10_metallopeptidase"/>
</dbReference>
<evidence type="ECO:0000256" key="1">
    <source>
        <dbReference type="ARBA" id="ARBA00022670"/>
    </source>
</evidence>
<proteinExistence type="predicted"/>
<feature type="region of interest" description="Disordered" evidence="5">
    <location>
        <begin position="106"/>
        <end position="126"/>
    </location>
</feature>
<organism evidence="7 8">
    <name type="scientific">Acinetobacter tandoii</name>
    <dbReference type="NCBI Taxonomy" id="202954"/>
    <lineage>
        <taxon>Bacteria</taxon>
        <taxon>Pseudomonadati</taxon>
        <taxon>Pseudomonadota</taxon>
        <taxon>Gammaproteobacteria</taxon>
        <taxon>Moraxellales</taxon>
        <taxon>Moraxellaceae</taxon>
        <taxon>Acinetobacter</taxon>
    </lineage>
</organism>
<reference evidence="7 8" key="1">
    <citation type="submission" date="2019-09" db="EMBL/GenBank/DDBJ databases">
        <title>Draft genome sequence of Acinetobacter tandoii W4-4-4 isolated from environmental water sample.</title>
        <authorList>
            <person name="Wee S.K."/>
            <person name="Yan B."/>
            <person name="Mustaffa S.B."/>
            <person name="Yap E.P.H."/>
        </authorList>
    </citation>
    <scope>NUCLEOTIDE SEQUENCE [LARGE SCALE GENOMIC DNA]</scope>
    <source>
        <strain evidence="7 8">W4-4-4</strain>
    </source>
</reference>
<sequence>MHRLGFILLFLAILWLSYQSHAHYQLRYNAWSDRLLHPFDQRLRFKIGNVDPRFGLTQAQVIQLSQEALEIWHQGTQQTLFVYDPHAKLSIELIYDQRQQDANALKQTQQKLDKSKNQNNRSSDNIERARTQLDFTQHRLEQQQQQLEAEYRYLQSQQTQAQSAEQQKNLRDQLAQLQYRIAQFEQETAYFQQQNQNFNQQVDQHNLSIQQLNKEIVQAQRRFPAREFHKGVFMGNKIEIYQFDGNDDLRLTIAHELGHALGLAHHNDSQALMYPILGEQDLQHFRLRAADLQLLAARQ</sequence>
<evidence type="ECO:0000313" key="7">
    <source>
        <dbReference type="EMBL" id="KAB1851748.1"/>
    </source>
</evidence>
<evidence type="ECO:0000259" key="6">
    <source>
        <dbReference type="Pfam" id="PF00413"/>
    </source>
</evidence>
<keyword evidence="1 7" id="KW-0645">Protease</keyword>
<evidence type="ECO:0000256" key="4">
    <source>
        <dbReference type="ARBA" id="ARBA00022833"/>
    </source>
</evidence>
<dbReference type="GO" id="GO:0004222">
    <property type="term" value="F:metalloendopeptidase activity"/>
    <property type="evidence" value="ECO:0007669"/>
    <property type="project" value="InterPro"/>
</dbReference>
<dbReference type="Pfam" id="PF00413">
    <property type="entry name" value="Peptidase_M10"/>
    <property type="match status" value="1"/>
</dbReference>
<dbReference type="GO" id="GO:0031012">
    <property type="term" value="C:extracellular matrix"/>
    <property type="evidence" value="ECO:0007669"/>
    <property type="project" value="InterPro"/>
</dbReference>
<dbReference type="PRINTS" id="PR00138">
    <property type="entry name" value="MATRIXIN"/>
</dbReference>
<gene>
    <name evidence="7" type="ORF">F4W09_15910</name>
</gene>
<feature type="domain" description="Peptidase M10 metallopeptidase" evidence="6">
    <location>
        <begin position="42"/>
        <end position="293"/>
    </location>
</feature>
<dbReference type="EMBL" id="VXLD01000018">
    <property type="protein sequence ID" value="KAB1851748.1"/>
    <property type="molecule type" value="Genomic_DNA"/>
</dbReference>
<keyword evidence="3" id="KW-0378">Hydrolase</keyword>
<dbReference type="RefSeq" id="WP_151505355.1">
    <property type="nucleotide sequence ID" value="NZ_VXLD01000018.1"/>
</dbReference>
<dbReference type="SUPFAM" id="SSF55486">
    <property type="entry name" value="Metalloproteases ('zincins'), catalytic domain"/>
    <property type="match status" value="1"/>
</dbReference>
<evidence type="ECO:0000256" key="5">
    <source>
        <dbReference type="SAM" id="MobiDB-lite"/>
    </source>
</evidence>
<dbReference type="AlphaFoldDB" id="A0A5N4W570"/>
<dbReference type="GO" id="GO:0008270">
    <property type="term" value="F:zinc ion binding"/>
    <property type="evidence" value="ECO:0007669"/>
    <property type="project" value="InterPro"/>
</dbReference>
<accession>A0A5N4W570</accession>
<evidence type="ECO:0000256" key="3">
    <source>
        <dbReference type="ARBA" id="ARBA00022801"/>
    </source>
</evidence>
<protein>
    <submittedName>
        <fullName evidence="7">Matrixin family metalloprotease</fullName>
    </submittedName>
</protein>
<dbReference type="InterPro" id="IPR021190">
    <property type="entry name" value="Pept_M10A"/>
</dbReference>
<dbReference type="Gene3D" id="3.40.390.10">
    <property type="entry name" value="Collagenase (Catalytic Domain)"/>
    <property type="match status" value="1"/>
</dbReference>
<keyword evidence="4" id="KW-0862">Zinc</keyword>
<dbReference type="InterPro" id="IPR024079">
    <property type="entry name" value="MetalloPept_cat_dom_sf"/>
</dbReference>
<keyword evidence="2" id="KW-0479">Metal-binding</keyword>
<name>A0A5N4W570_9GAMM</name>
<evidence type="ECO:0000313" key="8">
    <source>
        <dbReference type="Proteomes" id="UP000325788"/>
    </source>
</evidence>
<dbReference type="Proteomes" id="UP000325788">
    <property type="component" value="Unassembled WGS sequence"/>
</dbReference>
<evidence type="ECO:0000256" key="2">
    <source>
        <dbReference type="ARBA" id="ARBA00022723"/>
    </source>
</evidence>
<keyword evidence="7" id="KW-0482">Metalloprotease</keyword>